<dbReference type="CDD" id="cd00130">
    <property type="entry name" value="PAS"/>
    <property type="match status" value="3"/>
</dbReference>
<gene>
    <name evidence="9" type="ORF">SAMN05216269_11930</name>
</gene>
<keyword evidence="6" id="KW-0812">Transmembrane</keyword>
<evidence type="ECO:0000313" key="10">
    <source>
        <dbReference type="Proteomes" id="UP000184092"/>
    </source>
</evidence>
<organism evidence="9 10">
    <name type="scientific">Flavobacterium xinjiangense</name>
    <dbReference type="NCBI Taxonomy" id="178356"/>
    <lineage>
        <taxon>Bacteria</taxon>
        <taxon>Pseudomonadati</taxon>
        <taxon>Bacteroidota</taxon>
        <taxon>Flavobacteriia</taxon>
        <taxon>Flavobacteriales</taxon>
        <taxon>Flavobacteriaceae</taxon>
        <taxon>Flavobacterium</taxon>
    </lineage>
</organism>
<evidence type="ECO:0000313" key="9">
    <source>
        <dbReference type="EMBL" id="SHN18058.1"/>
    </source>
</evidence>
<proteinExistence type="predicted"/>
<dbReference type="Pfam" id="PF08448">
    <property type="entry name" value="PAS_4"/>
    <property type="match status" value="1"/>
</dbReference>
<dbReference type="InterPro" id="IPR013655">
    <property type="entry name" value="PAS_fold_3"/>
</dbReference>
<dbReference type="SMART" id="SM00086">
    <property type="entry name" value="PAC"/>
    <property type="match status" value="3"/>
</dbReference>
<evidence type="ECO:0000256" key="3">
    <source>
        <dbReference type="ARBA" id="ARBA00022553"/>
    </source>
</evidence>
<feature type="domain" description="PAS" evidence="7">
    <location>
        <begin position="82"/>
        <end position="152"/>
    </location>
</feature>
<dbReference type="EMBL" id="FRCL01000019">
    <property type="protein sequence ID" value="SHN18058.1"/>
    <property type="molecule type" value="Genomic_DNA"/>
</dbReference>
<keyword evidence="6" id="KW-1133">Transmembrane helix</keyword>
<keyword evidence="3" id="KW-0597">Phosphoprotein</keyword>
<dbReference type="InterPro" id="IPR001610">
    <property type="entry name" value="PAC"/>
</dbReference>
<keyword evidence="10" id="KW-1185">Reference proteome</keyword>
<dbReference type="Gene3D" id="3.30.450.20">
    <property type="entry name" value="PAS domain"/>
    <property type="match status" value="3"/>
</dbReference>
<dbReference type="NCBIfam" id="TIGR00229">
    <property type="entry name" value="sensory_box"/>
    <property type="match status" value="3"/>
</dbReference>
<dbReference type="Proteomes" id="UP000184092">
    <property type="component" value="Unassembled WGS sequence"/>
</dbReference>
<feature type="domain" description="PAS" evidence="7">
    <location>
        <begin position="346"/>
        <end position="389"/>
    </location>
</feature>
<dbReference type="GO" id="GO:0004673">
    <property type="term" value="F:protein histidine kinase activity"/>
    <property type="evidence" value="ECO:0007669"/>
    <property type="project" value="UniProtKB-EC"/>
</dbReference>
<evidence type="ECO:0000256" key="5">
    <source>
        <dbReference type="ARBA" id="ARBA00022777"/>
    </source>
</evidence>
<accession>A0A1M7PLY0</accession>
<dbReference type="PROSITE" id="PS50113">
    <property type="entry name" value="PAC"/>
    <property type="match status" value="1"/>
</dbReference>
<dbReference type="SMART" id="SM00091">
    <property type="entry name" value="PAS"/>
    <property type="match status" value="3"/>
</dbReference>
<feature type="transmembrane region" description="Helical" evidence="6">
    <location>
        <begin position="9"/>
        <end position="31"/>
    </location>
</feature>
<dbReference type="SUPFAM" id="SSF55785">
    <property type="entry name" value="PYP-like sensor domain (PAS domain)"/>
    <property type="match status" value="3"/>
</dbReference>
<dbReference type="AlphaFoldDB" id="A0A1M7PLY0"/>
<evidence type="ECO:0000256" key="4">
    <source>
        <dbReference type="ARBA" id="ARBA00022679"/>
    </source>
</evidence>
<dbReference type="InterPro" id="IPR013656">
    <property type="entry name" value="PAS_4"/>
</dbReference>
<dbReference type="InterPro" id="IPR035965">
    <property type="entry name" value="PAS-like_dom_sf"/>
</dbReference>
<dbReference type="RefSeq" id="WP_139259949.1">
    <property type="nucleotide sequence ID" value="NZ_FRCL01000019.1"/>
</dbReference>
<dbReference type="Pfam" id="PF08447">
    <property type="entry name" value="PAS_3"/>
    <property type="match status" value="2"/>
</dbReference>
<protein>
    <recommendedName>
        <fullName evidence="2">histidine kinase</fullName>
        <ecNumber evidence="2">2.7.13.3</ecNumber>
    </recommendedName>
</protein>
<dbReference type="InterPro" id="IPR052162">
    <property type="entry name" value="Sensor_kinase/Photoreceptor"/>
</dbReference>
<dbReference type="PROSITE" id="PS50112">
    <property type="entry name" value="PAS"/>
    <property type="match status" value="3"/>
</dbReference>
<dbReference type="PANTHER" id="PTHR43304:SF1">
    <property type="entry name" value="PAC DOMAIN-CONTAINING PROTEIN"/>
    <property type="match status" value="1"/>
</dbReference>
<dbReference type="EC" id="2.7.13.3" evidence="2"/>
<feature type="non-terminal residue" evidence="9">
    <location>
        <position position="432"/>
    </location>
</feature>
<feature type="transmembrane region" description="Helical" evidence="6">
    <location>
        <begin position="43"/>
        <end position="65"/>
    </location>
</feature>
<dbReference type="InterPro" id="IPR000700">
    <property type="entry name" value="PAS-assoc_C"/>
</dbReference>
<evidence type="ECO:0000256" key="1">
    <source>
        <dbReference type="ARBA" id="ARBA00000085"/>
    </source>
</evidence>
<feature type="domain" description="PAC" evidence="8">
    <location>
        <begin position="151"/>
        <end position="206"/>
    </location>
</feature>
<keyword evidence="5" id="KW-0418">Kinase</keyword>
<name>A0A1M7PLY0_9FLAO</name>
<sequence>MKISFKKNIFLGFIINLFAVIALSLVFVLVFDRQRELTLDKKLNWIVLSLFVLSVILFSFVYYIIRPQLHAKRVSQNSLFEDKQLLDSVFDNTSNPIFIKKINGEYLLINKQCESLFQISSEEIKGKTDHDFLPKKLADAYRNSDLEVLKAERELKTEETIHLPDGSHTYIAIKFPLYDLAGRIYAIGGISTDITERKKLEETFKAADKLFYMSLDIMVIMSEDKFVKINPAFSNLLGYSEAELLSQPFLTYVHPKDHVITEKEIVKLQMGILTIKFENRWICKDESIKSLVWSASPDLSTGLIYAVAHDVTLQKENESSLVVAQKFFNMSYDMLVVSKGEYFEKVNPAFTRNLGYNQKDMDGKPFLSIAHPDDANAYIDAINKLKKGESMVNHRARARCKDGSYKWLDWSSTIDIQTGIMYAVARDVTEIV</sequence>
<evidence type="ECO:0000259" key="7">
    <source>
        <dbReference type="PROSITE" id="PS50112"/>
    </source>
</evidence>
<dbReference type="InterPro" id="IPR000014">
    <property type="entry name" value="PAS"/>
</dbReference>
<keyword evidence="6" id="KW-0472">Membrane</keyword>
<dbReference type="STRING" id="178356.SAMN05216269_11930"/>
<dbReference type="OrthoDB" id="965844at2"/>
<dbReference type="PANTHER" id="PTHR43304">
    <property type="entry name" value="PHYTOCHROME-LIKE PROTEIN CPH1"/>
    <property type="match status" value="1"/>
</dbReference>
<evidence type="ECO:0000256" key="6">
    <source>
        <dbReference type="SAM" id="Phobius"/>
    </source>
</evidence>
<evidence type="ECO:0000256" key="2">
    <source>
        <dbReference type="ARBA" id="ARBA00012438"/>
    </source>
</evidence>
<keyword evidence="4" id="KW-0808">Transferase</keyword>
<feature type="domain" description="PAS" evidence="7">
    <location>
        <begin position="217"/>
        <end position="258"/>
    </location>
</feature>
<reference evidence="10" key="1">
    <citation type="submission" date="2016-11" db="EMBL/GenBank/DDBJ databases">
        <authorList>
            <person name="Varghese N."/>
            <person name="Submissions S."/>
        </authorList>
    </citation>
    <scope>NUCLEOTIDE SEQUENCE [LARGE SCALE GENOMIC DNA]</scope>
    <source>
        <strain evidence="10">CGMCC 1.2749</strain>
    </source>
</reference>
<evidence type="ECO:0000259" key="8">
    <source>
        <dbReference type="PROSITE" id="PS50113"/>
    </source>
</evidence>
<comment type="catalytic activity">
    <reaction evidence="1">
        <text>ATP + protein L-histidine = ADP + protein N-phospho-L-histidine.</text>
        <dbReference type="EC" id="2.7.13.3"/>
    </reaction>
</comment>